<dbReference type="EMBL" id="DVMM01000116">
    <property type="protein sequence ID" value="HIU29765.1"/>
    <property type="molecule type" value="Genomic_DNA"/>
</dbReference>
<protein>
    <submittedName>
        <fullName evidence="2">Uncharacterized protein</fullName>
    </submittedName>
</protein>
<accession>A0A9D1LA39</accession>
<evidence type="ECO:0000313" key="2">
    <source>
        <dbReference type="EMBL" id="HIU29765.1"/>
    </source>
</evidence>
<gene>
    <name evidence="2" type="ORF">IAD50_05655</name>
</gene>
<dbReference type="AlphaFoldDB" id="A0A9D1LA39"/>
<name>A0A9D1LA39_9CLOT</name>
<evidence type="ECO:0000256" key="1">
    <source>
        <dbReference type="SAM" id="Phobius"/>
    </source>
</evidence>
<reference evidence="2" key="1">
    <citation type="submission" date="2020-10" db="EMBL/GenBank/DDBJ databases">
        <authorList>
            <person name="Gilroy R."/>
        </authorList>
    </citation>
    <scope>NUCLEOTIDE SEQUENCE</scope>
    <source>
        <strain evidence="2">CHK195-4489</strain>
    </source>
</reference>
<dbReference type="Proteomes" id="UP000824089">
    <property type="component" value="Unassembled WGS sequence"/>
</dbReference>
<feature type="transmembrane region" description="Helical" evidence="1">
    <location>
        <begin position="71"/>
        <end position="91"/>
    </location>
</feature>
<keyword evidence="1" id="KW-0472">Membrane</keyword>
<organism evidence="2 3">
    <name type="scientific">Candidatus Egerieisoma faecipullorum</name>
    <dbReference type="NCBI Taxonomy" id="2840963"/>
    <lineage>
        <taxon>Bacteria</taxon>
        <taxon>Bacillati</taxon>
        <taxon>Bacillota</taxon>
        <taxon>Clostridia</taxon>
        <taxon>Eubacteriales</taxon>
        <taxon>Clostridiaceae</taxon>
        <taxon>Clostridiaceae incertae sedis</taxon>
        <taxon>Candidatus Egerieisoma</taxon>
    </lineage>
</organism>
<feature type="transmembrane region" description="Helical" evidence="1">
    <location>
        <begin position="36"/>
        <end position="56"/>
    </location>
</feature>
<sequence>MKKEKVPKDLKKKPKYTLWQNLVYYFKILRQFNSKVIYMVAVGIPFSVLATLLSMYTPKIILDRLEFSNTFTKIAFIIVGIFAVKLINDLINNGIDAQKQLYECFILGKHTARKDVASISPPRREFQKC</sequence>
<evidence type="ECO:0000313" key="3">
    <source>
        <dbReference type="Proteomes" id="UP000824089"/>
    </source>
</evidence>
<keyword evidence="1" id="KW-1133">Transmembrane helix</keyword>
<keyword evidence="1" id="KW-0812">Transmembrane</keyword>
<proteinExistence type="predicted"/>
<reference evidence="2" key="2">
    <citation type="journal article" date="2021" name="PeerJ">
        <title>Extensive microbial diversity within the chicken gut microbiome revealed by metagenomics and culture.</title>
        <authorList>
            <person name="Gilroy R."/>
            <person name="Ravi A."/>
            <person name="Getino M."/>
            <person name="Pursley I."/>
            <person name="Horton D.L."/>
            <person name="Alikhan N.F."/>
            <person name="Baker D."/>
            <person name="Gharbi K."/>
            <person name="Hall N."/>
            <person name="Watson M."/>
            <person name="Adriaenssens E.M."/>
            <person name="Foster-Nyarko E."/>
            <person name="Jarju S."/>
            <person name="Secka A."/>
            <person name="Antonio M."/>
            <person name="Oren A."/>
            <person name="Chaudhuri R.R."/>
            <person name="La Ragione R."/>
            <person name="Hildebrand F."/>
            <person name="Pallen M.J."/>
        </authorList>
    </citation>
    <scope>NUCLEOTIDE SEQUENCE</scope>
    <source>
        <strain evidence="2">CHK195-4489</strain>
    </source>
</reference>
<comment type="caution">
    <text evidence="2">The sequence shown here is derived from an EMBL/GenBank/DDBJ whole genome shotgun (WGS) entry which is preliminary data.</text>
</comment>